<proteinExistence type="predicted"/>
<gene>
    <name evidence="2" type="ORF">Ga0123462_1962</name>
</gene>
<dbReference type="Gene3D" id="3.40.50.80">
    <property type="entry name" value="Nucleotide-binding domain of ferredoxin-NADP reductase (FNR) module"/>
    <property type="match status" value="1"/>
</dbReference>
<dbReference type="EMBL" id="CP018800">
    <property type="protein sequence ID" value="ATX82799.1"/>
    <property type="molecule type" value="Genomic_DNA"/>
</dbReference>
<name>A0A2K8L966_9PROT</name>
<dbReference type="InterPro" id="IPR039261">
    <property type="entry name" value="FNR_nucleotide-bd"/>
</dbReference>
<dbReference type="KEGG" id="mfn:Ga0123462_1962"/>
<dbReference type="Gene3D" id="2.40.30.10">
    <property type="entry name" value="Translation factors"/>
    <property type="match status" value="1"/>
</dbReference>
<dbReference type="GO" id="GO:0006221">
    <property type="term" value="P:pyrimidine nucleotide biosynthetic process"/>
    <property type="evidence" value="ECO:0007669"/>
    <property type="project" value="InterPro"/>
</dbReference>
<organism evidence="2 3">
    <name type="scientific">Mariprofundus ferrinatatus</name>
    <dbReference type="NCBI Taxonomy" id="1921087"/>
    <lineage>
        <taxon>Bacteria</taxon>
        <taxon>Pseudomonadati</taxon>
        <taxon>Pseudomonadota</taxon>
        <taxon>Candidatius Mariprofundia</taxon>
        <taxon>Mariprofundales</taxon>
        <taxon>Mariprofundaceae</taxon>
        <taxon>Mariprofundus</taxon>
    </lineage>
</organism>
<evidence type="ECO:0000259" key="1">
    <source>
        <dbReference type="PROSITE" id="PS51384"/>
    </source>
</evidence>
<sequence>MRVKENILITDPDCNDTVVHLSLEPLRGKLSTFLPGQYVRIGIPKVNEPAPGFFAIASSPDEPESFEFFVKNAGPLSAYLCGVKPGTILEVEGPMGKGFDLSPFKGNDVYLVGVGTGIAPLRSVWHNIIRHRDDYGKVVIYAGFLTEMHQLLTEELAELARHDIEVSITLEIGHESWDGPIGYVQHALMADAPDGTHAVACLAGMSAMVDACTETLQNLGFNESRILLNH</sequence>
<evidence type="ECO:0000313" key="3">
    <source>
        <dbReference type="Proteomes" id="UP000231637"/>
    </source>
</evidence>
<dbReference type="InterPro" id="IPR008333">
    <property type="entry name" value="Cbr1-like_FAD-bd_dom"/>
</dbReference>
<dbReference type="GO" id="GO:0051537">
    <property type="term" value="F:2 iron, 2 sulfur cluster binding"/>
    <property type="evidence" value="ECO:0007669"/>
    <property type="project" value="InterPro"/>
</dbReference>
<accession>A0A2K8L966</accession>
<dbReference type="RefSeq" id="WP_100266580.1">
    <property type="nucleotide sequence ID" value="NZ_CP018800.1"/>
</dbReference>
<dbReference type="GO" id="GO:0016491">
    <property type="term" value="F:oxidoreductase activity"/>
    <property type="evidence" value="ECO:0007669"/>
    <property type="project" value="InterPro"/>
</dbReference>
<dbReference type="PANTHER" id="PTHR47354">
    <property type="entry name" value="NADH OXIDOREDUCTASE HCR"/>
    <property type="match status" value="1"/>
</dbReference>
<dbReference type="Pfam" id="PF00970">
    <property type="entry name" value="FAD_binding_6"/>
    <property type="match status" value="1"/>
</dbReference>
<dbReference type="Proteomes" id="UP000231637">
    <property type="component" value="Chromosome"/>
</dbReference>
<dbReference type="AlphaFoldDB" id="A0A2K8L966"/>
<dbReference type="PROSITE" id="PS51384">
    <property type="entry name" value="FAD_FR"/>
    <property type="match status" value="1"/>
</dbReference>
<dbReference type="GO" id="GO:0050660">
    <property type="term" value="F:flavin adenine dinucleotide binding"/>
    <property type="evidence" value="ECO:0007669"/>
    <property type="project" value="InterPro"/>
</dbReference>
<dbReference type="InterPro" id="IPR012165">
    <property type="entry name" value="Cyt_c3_hydrogenase_gsu"/>
</dbReference>
<dbReference type="SUPFAM" id="SSF63380">
    <property type="entry name" value="Riboflavin synthase domain-like"/>
    <property type="match status" value="1"/>
</dbReference>
<reference evidence="2 3" key="1">
    <citation type="submission" date="2016-12" db="EMBL/GenBank/DDBJ databases">
        <title>Isolation and genomic insights into novel planktonic Zetaproteobacteria from stratified waters of the Chesapeake Bay.</title>
        <authorList>
            <person name="McAllister S.M."/>
            <person name="Kato S."/>
            <person name="Chan C.S."/>
            <person name="Chiu B.K."/>
            <person name="Field E.K."/>
        </authorList>
    </citation>
    <scope>NUCLEOTIDE SEQUENCE [LARGE SCALE GENOMIC DNA]</scope>
    <source>
        <strain evidence="2 3">CP-8</strain>
    </source>
</reference>
<dbReference type="InterPro" id="IPR017927">
    <property type="entry name" value="FAD-bd_FR_type"/>
</dbReference>
<dbReference type="InterPro" id="IPR050415">
    <property type="entry name" value="MRET"/>
</dbReference>
<protein>
    <submittedName>
        <fullName evidence="2">NAD(P)H-flavin reductase</fullName>
    </submittedName>
</protein>
<dbReference type="PIRSF" id="PIRSF006816">
    <property type="entry name" value="Cyc3_hyd_g"/>
    <property type="match status" value="1"/>
</dbReference>
<dbReference type="InterPro" id="IPR001433">
    <property type="entry name" value="OxRdtase_FAD/NAD-bd"/>
</dbReference>
<dbReference type="Pfam" id="PF00175">
    <property type="entry name" value="NAD_binding_1"/>
    <property type="match status" value="1"/>
</dbReference>
<feature type="domain" description="FAD-binding FR-type" evidence="1">
    <location>
        <begin position="1"/>
        <end position="101"/>
    </location>
</feature>
<dbReference type="SUPFAM" id="SSF52343">
    <property type="entry name" value="Ferredoxin reductase-like, C-terminal NADP-linked domain"/>
    <property type="match status" value="1"/>
</dbReference>
<keyword evidence="3" id="KW-1185">Reference proteome</keyword>
<dbReference type="PANTHER" id="PTHR47354:SF5">
    <property type="entry name" value="PROTEIN RFBI"/>
    <property type="match status" value="1"/>
</dbReference>
<evidence type="ECO:0000313" key="2">
    <source>
        <dbReference type="EMBL" id="ATX82799.1"/>
    </source>
</evidence>
<dbReference type="OrthoDB" id="581532at2"/>
<dbReference type="InterPro" id="IPR017938">
    <property type="entry name" value="Riboflavin_synthase-like_b-brl"/>
</dbReference>